<proteinExistence type="predicted"/>
<dbReference type="AlphaFoldDB" id="A0A6C0CPZ5"/>
<evidence type="ECO:0000313" key="1">
    <source>
        <dbReference type="EMBL" id="QHT06916.1"/>
    </source>
</evidence>
<organism evidence="1">
    <name type="scientific">viral metagenome</name>
    <dbReference type="NCBI Taxonomy" id="1070528"/>
    <lineage>
        <taxon>unclassified sequences</taxon>
        <taxon>metagenomes</taxon>
        <taxon>organismal metagenomes</taxon>
    </lineage>
</organism>
<reference evidence="1" key="1">
    <citation type="journal article" date="2020" name="Nature">
        <title>Giant virus diversity and host interactions through global metagenomics.</title>
        <authorList>
            <person name="Schulz F."/>
            <person name="Roux S."/>
            <person name="Paez-Espino D."/>
            <person name="Jungbluth S."/>
            <person name="Walsh D.A."/>
            <person name="Denef V.J."/>
            <person name="McMahon K.D."/>
            <person name="Konstantinidis K.T."/>
            <person name="Eloe-Fadrosh E.A."/>
            <person name="Kyrpides N.C."/>
            <person name="Woyke T."/>
        </authorList>
    </citation>
    <scope>NUCLEOTIDE SEQUENCE</scope>
    <source>
        <strain evidence="1">GVMAG-M-3300021962-46</strain>
    </source>
</reference>
<dbReference type="EMBL" id="MN739479">
    <property type="protein sequence ID" value="QHT06916.1"/>
    <property type="molecule type" value="Genomic_DNA"/>
</dbReference>
<sequence length="147" mass="18050">MDSIRTDIIIQLNNLCSKYRYLQDYYSKNGITILNDLESIITKYHEEYEIEDVCNTNFQTQDIDRNKIYAFIYHINEALGFYDFLQMYQLDYVKYEALRQEAYEYYYQYAIDHMIPSQVDITKIDWKLVKAYKENNQRVITQFFKRK</sequence>
<name>A0A6C0CPZ5_9ZZZZ</name>
<accession>A0A6C0CPZ5</accession>
<protein>
    <submittedName>
        <fullName evidence="1">Uncharacterized protein</fullName>
    </submittedName>
</protein>